<gene>
    <name evidence="1" type="ORF">DXB87_10780</name>
</gene>
<dbReference type="Proteomes" id="UP000260814">
    <property type="component" value="Unassembled WGS sequence"/>
</dbReference>
<proteinExistence type="predicted"/>
<accession>A0A3E4Z773</accession>
<organism evidence="1 2">
    <name type="scientific">Phocaeicola plebeius</name>
    <dbReference type="NCBI Taxonomy" id="310297"/>
    <lineage>
        <taxon>Bacteria</taxon>
        <taxon>Pseudomonadati</taxon>
        <taxon>Bacteroidota</taxon>
        <taxon>Bacteroidia</taxon>
        <taxon>Bacteroidales</taxon>
        <taxon>Bacteroidaceae</taxon>
        <taxon>Phocaeicola</taxon>
    </lineage>
</organism>
<name>A0A3E4Z773_9BACT</name>
<sequence>MGGLIWNIDIKRAFGRNSVGKGYICQLFTFKGSYGYSSIIFRTVLGGYYGSQITRSVTITCTANGAFKIEGNGSDTTNAGLSLFYNKNDDGITFYVGGNKSSLITPFSCEILQYDGNVSIQNKIIESDTTSLTPLI</sequence>
<protein>
    <submittedName>
        <fullName evidence="1">Uncharacterized protein</fullName>
    </submittedName>
</protein>
<evidence type="ECO:0000313" key="2">
    <source>
        <dbReference type="Proteomes" id="UP000260814"/>
    </source>
</evidence>
<dbReference type="AlphaFoldDB" id="A0A3E4Z773"/>
<dbReference type="RefSeq" id="WP_117702171.1">
    <property type="nucleotide sequence ID" value="NZ_QSTW01000013.1"/>
</dbReference>
<evidence type="ECO:0000313" key="1">
    <source>
        <dbReference type="EMBL" id="RGM90377.1"/>
    </source>
</evidence>
<comment type="caution">
    <text evidence="1">The sequence shown here is derived from an EMBL/GenBank/DDBJ whole genome shotgun (WGS) entry which is preliminary data.</text>
</comment>
<dbReference type="EMBL" id="QSTW01000013">
    <property type="protein sequence ID" value="RGM90377.1"/>
    <property type="molecule type" value="Genomic_DNA"/>
</dbReference>
<reference evidence="1 2" key="1">
    <citation type="submission" date="2018-08" db="EMBL/GenBank/DDBJ databases">
        <title>A genome reference for cultivated species of the human gut microbiota.</title>
        <authorList>
            <person name="Zou Y."/>
            <person name="Xue W."/>
            <person name="Luo G."/>
        </authorList>
    </citation>
    <scope>NUCLEOTIDE SEQUENCE [LARGE SCALE GENOMIC DNA]</scope>
    <source>
        <strain evidence="1 2">OM06-2</strain>
    </source>
</reference>